<keyword evidence="2" id="KW-1185">Reference proteome</keyword>
<dbReference type="AlphaFoldDB" id="A0A8H3J3K6"/>
<dbReference type="Proteomes" id="UP000664534">
    <property type="component" value="Unassembled WGS sequence"/>
</dbReference>
<proteinExistence type="predicted"/>
<dbReference type="EMBL" id="CAJPDT010000125">
    <property type="protein sequence ID" value="CAF9939944.1"/>
    <property type="molecule type" value="Genomic_DNA"/>
</dbReference>
<sequence>MIGLNGELSASPVLSVHSSLTQLYSDTPASDVEYITSTPDLAPTITLSQSDGITWAGPGWIESFTSESTVYTSSGIFEGSSQVVEIDSNSDQGKA</sequence>
<evidence type="ECO:0000313" key="1">
    <source>
        <dbReference type="EMBL" id="CAF9939944.1"/>
    </source>
</evidence>
<organism evidence="1 2">
    <name type="scientific">Imshaugia aleurites</name>
    <dbReference type="NCBI Taxonomy" id="172621"/>
    <lineage>
        <taxon>Eukaryota</taxon>
        <taxon>Fungi</taxon>
        <taxon>Dikarya</taxon>
        <taxon>Ascomycota</taxon>
        <taxon>Pezizomycotina</taxon>
        <taxon>Lecanoromycetes</taxon>
        <taxon>OSLEUM clade</taxon>
        <taxon>Lecanoromycetidae</taxon>
        <taxon>Lecanorales</taxon>
        <taxon>Lecanorineae</taxon>
        <taxon>Parmeliaceae</taxon>
        <taxon>Imshaugia</taxon>
    </lineage>
</organism>
<reference evidence="1" key="1">
    <citation type="submission" date="2021-03" db="EMBL/GenBank/DDBJ databases">
        <authorList>
            <person name="Tagirdzhanova G."/>
        </authorList>
    </citation>
    <scope>NUCLEOTIDE SEQUENCE</scope>
</reference>
<accession>A0A8H3J3K6</accession>
<gene>
    <name evidence="1" type="ORF">IMSHALPRED_001690</name>
</gene>
<name>A0A8H3J3K6_9LECA</name>
<evidence type="ECO:0000313" key="2">
    <source>
        <dbReference type="Proteomes" id="UP000664534"/>
    </source>
</evidence>
<protein>
    <submittedName>
        <fullName evidence="1">Uncharacterized protein</fullName>
    </submittedName>
</protein>
<comment type="caution">
    <text evidence="1">The sequence shown here is derived from an EMBL/GenBank/DDBJ whole genome shotgun (WGS) entry which is preliminary data.</text>
</comment>